<dbReference type="Proteomes" id="UP001501920">
    <property type="component" value="Chromosome 12"/>
</dbReference>
<dbReference type="SUPFAM" id="SSF54060">
    <property type="entry name" value="His-Me finger endonucleases"/>
    <property type="match status" value="1"/>
</dbReference>
<dbReference type="Ensembl" id="ENSPNAT00000015613.2">
    <property type="protein sequence ID" value="ENSPNAP00000028961.2"/>
    <property type="gene ID" value="ENSPNAG00000014829.2"/>
</dbReference>
<dbReference type="PROSITE" id="PS51257">
    <property type="entry name" value="PROKAR_LIPOPROTEIN"/>
    <property type="match status" value="1"/>
</dbReference>
<dbReference type="InterPro" id="IPR001604">
    <property type="entry name" value="Endo_G_ENPP1-like_dom"/>
</dbReference>
<dbReference type="InterPro" id="IPR020821">
    <property type="entry name" value="ENPP1-3/EXOG-like_nuc-like"/>
</dbReference>
<dbReference type="SMART" id="SM00892">
    <property type="entry name" value="Endonuclease_NS"/>
    <property type="match status" value="1"/>
</dbReference>
<reference evidence="4 5" key="1">
    <citation type="submission" date="2020-10" db="EMBL/GenBank/DDBJ databases">
        <title>Pygocentrus nattereri (red-bellied piranha) genome, fPygNat1, primary haplotype.</title>
        <authorList>
            <person name="Myers G."/>
            <person name="Meyer A."/>
            <person name="Karagic N."/>
            <person name="Pippel M."/>
            <person name="Winkler S."/>
            <person name="Tracey A."/>
            <person name="Wood J."/>
            <person name="Formenti G."/>
            <person name="Howe K."/>
            <person name="Fedrigo O."/>
            <person name="Jarvis E.D."/>
        </authorList>
    </citation>
    <scope>NUCLEOTIDE SEQUENCE [LARGE SCALE GENOMIC DNA]</scope>
</reference>
<dbReference type="GO" id="GO:0016787">
    <property type="term" value="F:hydrolase activity"/>
    <property type="evidence" value="ECO:0007669"/>
    <property type="project" value="InterPro"/>
</dbReference>
<dbReference type="InterPro" id="IPR044929">
    <property type="entry name" value="DNA/RNA_non-sp_Endonuclease_sf"/>
</dbReference>
<dbReference type="SMART" id="SM00477">
    <property type="entry name" value="NUC"/>
    <property type="match status" value="1"/>
</dbReference>
<dbReference type="AlphaFoldDB" id="A0A3B4E0X5"/>
<accession>A0A3B4E0X5</accession>
<evidence type="ECO:0008006" key="6">
    <source>
        <dbReference type="Google" id="ProtNLM"/>
    </source>
</evidence>
<feature type="chain" id="PRO_5043669003" description="Endonuclease domain-containing 1 protein-like" evidence="1">
    <location>
        <begin position="20"/>
        <end position="272"/>
    </location>
</feature>
<reference evidence="4" key="3">
    <citation type="submission" date="2025-09" db="UniProtKB">
        <authorList>
            <consortium name="Ensembl"/>
        </authorList>
    </citation>
    <scope>IDENTIFICATION</scope>
</reference>
<evidence type="ECO:0000259" key="2">
    <source>
        <dbReference type="SMART" id="SM00477"/>
    </source>
</evidence>
<evidence type="ECO:0000313" key="5">
    <source>
        <dbReference type="Proteomes" id="UP001501920"/>
    </source>
</evidence>
<keyword evidence="1" id="KW-0732">Signal</keyword>
<dbReference type="InterPro" id="IPR044925">
    <property type="entry name" value="His-Me_finger_sf"/>
</dbReference>
<dbReference type="InterPro" id="IPR039015">
    <property type="entry name" value="ENDOD1"/>
</dbReference>
<keyword evidence="5" id="KW-1185">Reference proteome</keyword>
<feature type="signal peptide" evidence="1">
    <location>
        <begin position="1"/>
        <end position="19"/>
    </location>
</feature>
<dbReference type="Gene3D" id="3.40.570.10">
    <property type="entry name" value="Extracellular Endonuclease, subunit A"/>
    <property type="match status" value="1"/>
</dbReference>
<feature type="domain" description="DNA/RNA non-specific endonuclease/pyrophosphatase/phosphodiesterase" evidence="3">
    <location>
        <begin position="59"/>
        <end position="272"/>
    </location>
</feature>
<evidence type="ECO:0000259" key="3">
    <source>
        <dbReference type="SMART" id="SM00892"/>
    </source>
</evidence>
<dbReference type="PANTHER" id="PTHR21472:SF30">
    <property type="entry name" value="ENDONUCLEASE DOMAIN-CONTAINING 1 PROTEIN-RELATED"/>
    <property type="match status" value="1"/>
</dbReference>
<reference evidence="4" key="2">
    <citation type="submission" date="2025-08" db="UniProtKB">
        <authorList>
            <consortium name="Ensembl"/>
        </authorList>
    </citation>
    <scope>IDENTIFICATION</scope>
</reference>
<evidence type="ECO:0000256" key="1">
    <source>
        <dbReference type="SAM" id="SignalP"/>
    </source>
</evidence>
<feature type="domain" description="ENPP1-3/EXOG-like endonuclease/phosphodiesterase" evidence="2">
    <location>
        <begin position="60"/>
        <end position="272"/>
    </location>
</feature>
<protein>
    <recommendedName>
        <fullName evidence="6">Endonuclease domain-containing 1 protein-like</fullName>
    </recommendedName>
</protein>
<dbReference type="OMA" id="RLEPQIM"/>
<organism evidence="4 5">
    <name type="scientific">Pygocentrus nattereri</name>
    <name type="common">Red-bellied piranha</name>
    <dbReference type="NCBI Taxonomy" id="42514"/>
    <lineage>
        <taxon>Eukaryota</taxon>
        <taxon>Metazoa</taxon>
        <taxon>Chordata</taxon>
        <taxon>Craniata</taxon>
        <taxon>Vertebrata</taxon>
        <taxon>Euteleostomi</taxon>
        <taxon>Actinopterygii</taxon>
        <taxon>Neopterygii</taxon>
        <taxon>Teleostei</taxon>
        <taxon>Ostariophysi</taxon>
        <taxon>Characiformes</taxon>
        <taxon>Characoidei</taxon>
        <taxon>Pygocentrus</taxon>
    </lineage>
</organism>
<sequence>MKPLTPVLLLLALSGCSSSVVPNFTQTCPQFFANPDGIVSPPTVFQRQNYKQICQMQNNTYEFATLYDTANRIPVYSAYKFEGIMGCKRKTNWHIEPQLDNSAAGGRMGPDRKIALPNQAVKADYTGTSNHGYEKGHLAPVYHARSQSCSNATFTLTNAAPQNCSFNHGKWETTEIAVANYLVKNCSPNNSTFIVTGVVPGPKKLKNRVRIPSHFWTAFCCLDNNLKVKASRGFLGKNKNDPVQNMTISNLEGELSNLYGTVFSVFGGRLAS</sequence>
<dbReference type="GeneTree" id="ENSGT01030000234592"/>
<dbReference type="Pfam" id="PF01223">
    <property type="entry name" value="Endonuclease_NS"/>
    <property type="match status" value="1"/>
</dbReference>
<evidence type="ECO:0000313" key="4">
    <source>
        <dbReference type="Ensembl" id="ENSPNAP00000028961.2"/>
    </source>
</evidence>
<dbReference type="GO" id="GO:0003676">
    <property type="term" value="F:nucleic acid binding"/>
    <property type="evidence" value="ECO:0007669"/>
    <property type="project" value="InterPro"/>
</dbReference>
<dbReference type="PANTHER" id="PTHR21472">
    <property type="entry name" value="ENDONUCLEASE DOMAIN-CONTAINING 1 PROTEIN ENDOD1"/>
    <property type="match status" value="1"/>
</dbReference>
<proteinExistence type="predicted"/>
<dbReference type="GO" id="GO:0046872">
    <property type="term" value="F:metal ion binding"/>
    <property type="evidence" value="ECO:0007669"/>
    <property type="project" value="InterPro"/>
</dbReference>
<dbReference type="STRING" id="42514.ENSPNAP00000028961"/>
<name>A0A3B4E0X5_PYGNA</name>